<evidence type="ECO:0000313" key="2">
    <source>
        <dbReference type="Proteomes" id="UP000593966"/>
    </source>
</evidence>
<protein>
    <submittedName>
        <fullName evidence="1">Uncharacterized protein</fullName>
    </submittedName>
</protein>
<dbReference type="Proteomes" id="UP000593966">
    <property type="component" value="Chromosome"/>
</dbReference>
<accession>A0A7S7AGR7</accession>
<dbReference type="EMBL" id="CP048659">
    <property type="protein sequence ID" value="QOW45184.1"/>
    <property type="molecule type" value="Genomic_DNA"/>
</dbReference>
<reference evidence="1 2" key="1">
    <citation type="submission" date="2020-02" db="EMBL/GenBank/DDBJ databases">
        <title>Tigecycline-resistant Acinetobacter species from pigs and migratory birds.</title>
        <authorList>
            <person name="Chen C."/>
            <person name="Sun J."/>
            <person name="Liao X.-P."/>
            <person name="Liu Y.-H."/>
        </authorList>
    </citation>
    <scope>NUCLEOTIDE SEQUENCE [LARGE SCALE GENOMIC DNA]</scope>
    <source>
        <strain evidence="1 2">YH12207_T</strain>
    </source>
</reference>
<keyword evidence="2" id="KW-1185">Reference proteome</keyword>
<name>A0A7S7AGR7_9GAMM</name>
<proteinExistence type="predicted"/>
<dbReference type="AlphaFoldDB" id="A0A7S7AGR7"/>
<sequence length="110" mass="12778">MTIALIIHNPINELEERSIPISTESFFTDAWQPLAKVLNLEWIPLFQTGVFITNEDKDEILDELILLINNLNLIQLTQMETDYFKTRLDLLIKKISEIFALRDGITIYIG</sequence>
<organism evidence="1 2">
    <name type="scientific">Acinetobacter piscicola</name>
    <dbReference type="NCBI Taxonomy" id="2006115"/>
    <lineage>
        <taxon>Bacteria</taxon>
        <taxon>Pseudomonadati</taxon>
        <taxon>Pseudomonadota</taxon>
        <taxon>Gammaproteobacteria</taxon>
        <taxon>Moraxellales</taxon>
        <taxon>Moraxellaceae</taxon>
        <taxon>Acinetobacter</taxon>
    </lineage>
</organism>
<evidence type="ECO:0000313" key="1">
    <source>
        <dbReference type="EMBL" id="QOW45184.1"/>
    </source>
</evidence>
<gene>
    <name evidence="1" type="ORF">G0028_04295</name>
</gene>
<dbReference type="RefSeq" id="WP_180045910.1">
    <property type="nucleotide sequence ID" value="NZ_CP048659.1"/>
</dbReference>